<name>A0A1Y0B1J6_9LAMI</name>
<accession>A0A1Y0B1J6</accession>
<keyword evidence="1" id="KW-0496">Mitochondrion</keyword>
<geneLocation type="mitochondrion" evidence="1"/>
<dbReference type="AlphaFoldDB" id="A0A1Y0B1J6"/>
<proteinExistence type="predicted"/>
<reference evidence="1" key="1">
    <citation type="submission" date="2017-03" db="EMBL/GenBank/DDBJ databases">
        <title>The mitochondrial genome of the carnivorous plant Utricularia reniformis (Lentibulariaceae): structure, comparative analysis and evolutionary landmarks.</title>
        <authorList>
            <person name="Silva S.R."/>
            <person name="Alvarenga D.O."/>
            <person name="Michael T.P."/>
            <person name="Miranda V.F.O."/>
            <person name="Varani A.M."/>
        </authorList>
    </citation>
    <scope>NUCLEOTIDE SEQUENCE</scope>
</reference>
<evidence type="ECO:0000313" key="1">
    <source>
        <dbReference type="EMBL" id="ART31229.1"/>
    </source>
</evidence>
<sequence length="37" mass="4225">MQQKDYVFKFGSMIATRLIGHSCSAKDHSLLLMKHMA</sequence>
<gene>
    <name evidence="1" type="ORF">AEK19_MT1006</name>
</gene>
<dbReference type="EMBL" id="KY774314">
    <property type="protein sequence ID" value="ART31229.1"/>
    <property type="molecule type" value="Genomic_DNA"/>
</dbReference>
<organism evidence="1">
    <name type="scientific">Utricularia reniformis</name>
    <dbReference type="NCBI Taxonomy" id="192314"/>
    <lineage>
        <taxon>Eukaryota</taxon>
        <taxon>Viridiplantae</taxon>
        <taxon>Streptophyta</taxon>
        <taxon>Embryophyta</taxon>
        <taxon>Tracheophyta</taxon>
        <taxon>Spermatophyta</taxon>
        <taxon>Magnoliopsida</taxon>
        <taxon>eudicotyledons</taxon>
        <taxon>Gunneridae</taxon>
        <taxon>Pentapetalae</taxon>
        <taxon>asterids</taxon>
        <taxon>lamiids</taxon>
        <taxon>Lamiales</taxon>
        <taxon>Lentibulariaceae</taxon>
        <taxon>Utricularia</taxon>
    </lineage>
</organism>
<protein>
    <submittedName>
        <fullName evidence="1">Uncharacterized protein</fullName>
    </submittedName>
</protein>